<accession>A0A7R8ZTS0</accession>
<protein>
    <submittedName>
        <fullName evidence="1">Uncharacterized protein</fullName>
    </submittedName>
</protein>
<dbReference type="SUPFAM" id="SSF56436">
    <property type="entry name" value="C-type lectin-like"/>
    <property type="match status" value="2"/>
</dbReference>
<evidence type="ECO:0000313" key="1">
    <source>
        <dbReference type="EMBL" id="CAD7231484.1"/>
    </source>
</evidence>
<dbReference type="Gene3D" id="3.10.100.10">
    <property type="entry name" value="Mannose-Binding Protein A, subunit A"/>
    <property type="match status" value="2"/>
</dbReference>
<dbReference type="InterPro" id="IPR016186">
    <property type="entry name" value="C-type_lectin-like/link_sf"/>
</dbReference>
<dbReference type="CDD" id="cd00037">
    <property type="entry name" value="CLECT"/>
    <property type="match status" value="2"/>
</dbReference>
<organism evidence="1">
    <name type="scientific">Cyprideis torosa</name>
    <dbReference type="NCBI Taxonomy" id="163714"/>
    <lineage>
        <taxon>Eukaryota</taxon>
        <taxon>Metazoa</taxon>
        <taxon>Ecdysozoa</taxon>
        <taxon>Arthropoda</taxon>
        <taxon>Crustacea</taxon>
        <taxon>Oligostraca</taxon>
        <taxon>Ostracoda</taxon>
        <taxon>Podocopa</taxon>
        <taxon>Podocopida</taxon>
        <taxon>Cytherocopina</taxon>
        <taxon>Cytheroidea</taxon>
        <taxon>Cytherideidae</taxon>
        <taxon>Cyprideis</taxon>
    </lineage>
</organism>
<dbReference type="OrthoDB" id="6331336at2759"/>
<dbReference type="PROSITE" id="PS50041">
    <property type="entry name" value="C_TYPE_LECTIN_2"/>
    <property type="match status" value="1"/>
</dbReference>
<proteinExistence type="predicted"/>
<dbReference type="AlphaFoldDB" id="A0A7R8ZTS0"/>
<dbReference type="InterPro" id="IPR001304">
    <property type="entry name" value="C-type_lectin-like"/>
</dbReference>
<dbReference type="EMBL" id="OB663565">
    <property type="protein sequence ID" value="CAD7231484.1"/>
    <property type="molecule type" value="Genomic_DNA"/>
</dbReference>
<reference evidence="1" key="1">
    <citation type="submission" date="2020-11" db="EMBL/GenBank/DDBJ databases">
        <authorList>
            <person name="Tran Van P."/>
        </authorList>
    </citation>
    <scope>NUCLEOTIDE SEQUENCE</scope>
</reference>
<gene>
    <name evidence="1" type="ORF">CTOB1V02_LOCUS9331</name>
</gene>
<name>A0A7R8ZTS0_9CRUS</name>
<sequence length="214" mass="24190">MFLFLILILAISSSSNAKTCDLPFEETPGGKCLFNPMELIQATWDQGQRICRWIHENGHLVEFQSYEEMLDVTGYLNERYGSCSNWPSGGVWIGAVEVADTNEFIWQSTNSTVVVANWIQGQPNSPTSGDAAMMNCEFLSYWIGAEERGTNQYYEWASSGKTVFVTNWWYGYSPDSGTDDTIVLAAGIHKYRWEDAPRTFSYYELCEADPADLS</sequence>
<dbReference type="InterPro" id="IPR016187">
    <property type="entry name" value="CTDL_fold"/>
</dbReference>
<dbReference type="SMART" id="SM00034">
    <property type="entry name" value="CLECT"/>
    <property type="match status" value="1"/>
</dbReference>